<keyword evidence="5 10" id="KW-0067">ATP-binding</keyword>
<dbReference type="Pfam" id="PF00005">
    <property type="entry name" value="ABC_tran"/>
    <property type="match status" value="1"/>
</dbReference>
<dbReference type="Gene3D" id="2.40.50.100">
    <property type="match status" value="1"/>
</dbReference>
<keyword evidence="2" id="KW-1003">Cell membrane</keyword>
<reference evidence="10 11" key="1">
    <citation type="journal article" date="2011" name="J. Bacteriol.">
        <title>Genome sequence of Salinisphaera shabanensis, a gammaproteobacterium from the harsh, variable environment of the brine-seawater interface of the Shaban Deep in the Red Sea.</title>
        <authorList>
            <person name="Antunes A."/>
            <person name="Alam I."/>
            <person name="Bajic V.B."/>
            <person name="Stingl U."/>
        </authorList>
    </citation>
    <scope>NUCLEOTIDE SEQUENCE [LARGE SCALE GENOMIC DNA]</scope>
    <source>
        <strain evidence="10 11">E1L3A</strain>
    </source>
</reference>
<dbReference type="GO" id="GO:0015408">
    <property type="term" value="F:ABC-type ferric iron transporter activity"/>
    <property type="evidence" value="ECO:0007669"/>
    <property type="project" value="InterPro"/>
</dbReference>
<dbReference type="STRING" id="1033802.SSPSH_002827"/>
<accession>U2EJ61</accession>
<dbReference type="InterPro" id="IPR015853">
    <property type="entry name" value="ABC_transpr_FbpC"/>
</dbReference>
<dbReference type="Proteomes" id="UP000006242">
    <property type="component" value="Unassembled WGS sequence"/>
</dbReference>
<protein>
    <submittedName>
        <fullName evidence="10">Spermidine-putrescine ABC transporter ATP-binding domain containing protein</fullName>
        <ecNumber evidence="10">3.6.3.30</ecNumber>
    </submittedName>
</protein>
<evidence type="ECO:0000256" key="3">
    <source>
        <dbReference type="ARBA" id="ARBA00022496"/>
    </source>
</evidence>
<evidence type="ECO:0000313" key="11">
    <source>
        <dbReference type="Proteomes" id="UP000006242"/>
    </source>
</evidence>
<keyword evidence="6" id="KW-0408">Iron</keyword>
<evidence type="ECO:0000313" key="10">
    <source>
        <dbReference type="EMBL" id="ERJ18367.1"/>
    </source>
</evidence>
<dbReference type="PROSITE" id="PS50893">
    <property type="entry name" value="ABC_TRANSPORTER_2"/>
    <property type="match status" value="1"/>
</dbReference>
<dbReference type="InterPro" id="IPR013611">
    <property type="entry name" value="Transp-assoc_OB_typ2"/>
</dbReference>
<evidence type="ECO:0000256" key="5">
    <source>
        <dbReference type="ARBA" id="ARBA00022840"/>
    </source>
</evidence>
<comment type="caution">
    <text evidence="10">The sequence shown here is derived from an EMBL/GenBank/DDBJ whole genome shotgun (WGS) entry which is preliminary data.</text>
</comment>
<evidence type="ECO:0000256" key="8">
    <source>
        <dbReference type="ARBA" id="ARBA00023136"/>
    </source>
</evidence>
<dbReference type="AlphaFoldDB" id="U2EJ61"/>
<keyword evidence="10" id="KW-0378">Hydrolase</keyword>
<keyword evidence="4" id="KW-0547">Nucleotide-binding</keyword>
<keyword evidence="11" id="KW-1185">Reference proteome</keyword>
<proteinExistence type="predicted"/>
<dbReference type="EC" id="3.6.3.30" evidence="10"/>
<keyword evidence="1" id="KW-0813">Transport</keyword>
<dbReference type="Gene3D" id="3.40.50.300">
    <property type="entry name" value="P-loop containing nucleotide triphosphate hydrolases"/>
    <property type="match status" value="1"/>
</dbReference>
<dbReference type="GO" id="GO:0016887">
    <property type="term" value="F:ATP hydrolysis activity"/>
    <property type="evidence" value="ECO:0007669"/>
    <property type="project" value="InterPro"/>
</dbReference>
<dbReference type="InterPro" id="IPR008995">
    <property type="entry name" value="Mo/tungstate-bd_C_term_dom"/>
</dbReference>
<sequence>MLEIDHLSILYDNSAAVEDFSLALAADEIVTLVGPTGCGKTSVLRAVAGLIAPSSGEIRIGAHRIDAKRQVPPEKRGVGLVFQDFALFPHLNVEDNIAFRLKDRAPAEHWLRTLGMEKHRHAMPDTLSGGQKQRVALARALAHAPSVLLLDEPLASLDAALKAELRWQIRLALKAAGVPAIWVTHDQTEALSVGDRMGVMRAGRLEQLDSADVCFRKPATRFVAGFLGDAAFVPGRIEAQRVHTALGDTPLGDEAYAEGAAVDVLVRPDDLSLRRATQGNSLIEWSRYEGETRLHGVRLRQGEQLLVRTNHEDQFEEGEAVDMRICAGHALALFERSAAA</sequence>
<dbReference type="GO" id="GO:0043190">
    <property type="term" value="C:ATP-binding cassette (ABC) transporter complex"/>
    <property type="evidence" value="ECO:0007669"/>
    <property type="project" value="InterPro"/>
</dbReference>
<dbReference type="InterPro" id="IPR003439">
    <property type="entry name" value="ABC_transporter-like_ATP-bd"/>
</dbReference>
<evidence type="ECO:0000256" key="4">
    <source>
        <dbReference type="ARBA" id="ARBA00022741"/>
    </source>
</evidence>
<keyword evidence="7" id="KW-0406">Ion transport</keyword>
<dbReference type="InterPro" id="IPR027417">
    <property type="entry name" value="P-loop_NTPase"/>
</dbReference>
<dbReference type="PANTHER" id="PTHR42781:SF4">
    <property type="entry name" value="SPERMIDINE_PUTRESCINE IMPORT ATP-BINDING PROTEIN POTA"/>
    <property type="match status" value="1"/>
</dbReference>
<evidence type="ECO:0000256" key="2">
    <source>
        <dbReference type="ARBA" id="ARBA00022475"/>
    </source>
</evidence>
<organism evidence="10 11">
    <name type="scientific">Salinisphaera shabanensis E1L3A</name>
    <dbReference type="NCBI Taxonomy" id="1033802"/>
    <lineage>
        <taxon>Bacteria</taxon>
        <taxon>Pseudomonadati</taxon>
        <taxon>Pseudomonadota</taxon>
        <taxon>Gammaproteobacteria</taxon>
        <taxon>Salinisphaerales</taxon>
        <taxon>Salinisphaeraceae</taxon>
        <taxon>Salinisphaera</taxon>
    </lineage>
</organism>
<name>U2EJ61_9GAMM</name>
<dbReference type="eggNOG" id="COG3842">
    <property type="taxonomic scope" value="Bacteria"/>
</dbReference>
<dbReference type="CDD" id="cd03259">
    <property type="entry name" value="ABC_Carb_Solutes_like"/>
    <property type="match status" value="1"/>
</dbReference>
<dbReference type="OrthoDB" id="9802264at2"/>
<dbReference type="SMART" id="SM00382">
    <property type="entry name" value="AAA"/>
    <property type="match status" value="1"/>
</dbReference>
<dbReference type="PANTHER" id="PTHR42781">
    <property type="entry name" value="SPERMIDINE/PUTRESCINE IMPORT ATP-BINDING PROTEIN POTA"/>
    <property type="match status" value="1"/>
</dbReference>
<dbReference type="Pfam" id="PF08402">
    <property type="entry name" value="TOBE_2"/>
    <property type="match status" value="1"/>
</dbReference>
<keyword evidence="3" id="KW-0410">Iron transport</keyword>
<evidence type="ECO:0000256" key="6">
    <source>
        <dbReference type="ARBA" id="ARBA00023004"/>
    </source>
</evidence>
<dbReference type="InterPro" id="IPR017871">
    <property type="entry name" value="ABC_transporter-like_CS"/>
</dbReference>
<evidence type="ECO:0000256" key="7">
    <source>
        <dbReference type="ARBA" id="ARBA00023065"/>
    </source>
</evidence>
<evidence type="ECO:0000259" key="9">
    <source>
        <dbReference type="PROSITE" id="PS50893"/>
    </source>
</evidence>
<keyword evidence="8" id="KW-0472">Membrane</keyword>
<dbReference type="InterPro" id="IPR050093">
    <property type="entry name" value="ABC_SmlMolc_Importer"/>
</dbReference>
<evidence type="ECO:0000256" key="1">
    <source>
        <dbReference type="ARBA" id="ARBA00022448"/>
    </source>
</evidence>
<dbReference type="InterPro" id="IPR003593">
    <property type="entry name" value="AAA+_ATPase"/>
</dbReference>
<gene>
    <name evidence="10" type="primary">potA1</name>
    <name evidence="10" type="ORF">SSPSH_002827</name>
</gene>
<dbReference type="SUPFAM" id="SSF52540">
    <property type="entry name" value="P-loop containing nucleoside triphosphate hydrolases"/>
    <property type="match status" value="1"/>
</dbReference>
<reference evidence="10 11" key="2">
    <citation type="journal article" date="2013" name="PLoS ONE">
        <title>INDIGO - INtegrated Data Warehouse of MIcrobial GenOmes with Examples from the Red Sea Extremophiles.</title>
        <authorList>
            <person name="Alam I."/>
            <person name="Antunes A."/>
            <person name="Kamau A.A."/>
            <person name="Ba Alawi W."/>
            <person name="Kalkatawi M."/>
            <person name="Stingl U."/>
            <person name="Bajic V.B."/>
        </authorList>
    </citation>
    <scope>NUCLEOTIDE SEQUENCE [LARGE SCALE GENOMIC DNA]</scope>
    <source>
        <strain evidence="10 11">E1L3A</strain>
    </source>
</reference>
<feature type="domain" description="ABC transporter" evidence="9">
    <location>
        <begin position="2"/>
        <end position="227"/>
    </location>
</feature>
<dbReference type="PROSITE" id="PS00211">
    <property type="entry name" value="ABC_TRANSPORTER_1"/>
    <property type="match status" value="1"/>
</dbReference>
<dbReference type="SUPFAM" id="SSF50331">
    <property type="entry name" value="MOP-like"/>
    <property type="match status" value="1"/>
</dbReference>
<dbReference type="EMBL" id="AFNV02000020">
    <property type="protein sequence ID" value="ERJ18367.1"/>
    <property type="molecule type" value="Genomic_DNA"/>
</dbReference>
<dbReference type="RefSeq" id="WP_006913590.1">
    <property type="nucleotide sequence ID" value="NZ_AFNV02000020.1"/>
</dbReference>
<dbReference type="GO" id="GO:0005524">
    <property type="term" value="F:ATP binding"/>
    <property type="evidence" value="ECO:0007669"/>
    <property type="project" value="UniProtKB-KW"/>
</dbReference>